<organism evidence="10 11">
    <name type="scientific">Chara braunii</name>
    <name type="common">Braun's stonewort</name>
    <dbReference type="NCBI Taxonomy" id="69332"/>
    <lineage>
        <taxon>Eukaryota</taxon>
        <taxon>Viridiplantae</taxon>
        <taxon>Streptophyta</taxon>
        <taxon>Charophyceae</taxon>
        <taxon>Charales</taxon>
        <taxon>Characeae</taxon>
        <taxon>Chara</taxon>
    </lineage>
</organism>
<reference evidence="10 11" key="1">
    <citation type="journal article" date="2018" name="Cell">
        <title>The Chara Genome: Secondary Complexity and Implications for Plant Terrestrialization.</title>
        <authorList>
            <person name="Nishiyama T."/>
            <person name="Sakayama H."/>
            <person name="Vries J.D."/>
            <person name="Buschmann H."/>
            <person name="Saint-Marcoux D."/>
            <person name="Ullrich K.K."/>
            <person name="Haas F.B."/>
            <person name="Vanderstraeten L."/>
            <person name="Becker D."/>
            <person name="Lang D."/>
            <person name="Vosolsobe S."/>
            <person name="Rombauts S."/>
            <person name="Wilhelmsson P.K.I."/>
            <person name="Janitza P."/>
            <person name="Kern R."/>
            <person name="Heyl A."/>
            <person name="Rumpler F."/>
            <person name="Villalobos L.I.A.C."/>
            <person name="Clay J.M."/>
            <person name="Skokan R."/>
            <person name="Toyoda A."/>
            <person name="Suzuki Y."/>
            <person name="Kagoshima H."/>
            <person name="Schijlen E."/>
            <person name="Tajeshwar N."/>
            <person name="Catarino B."/>
            <person name="Hetherington A.J."/>
            <person name="Saltykova A."/>
            <person name="Bonnot C."/>
            <person name="Breuninger H."/>
            <person name="Symeonidi A."/>
            <person name="Radhakrishnan G.V."/>
            <person name="Van Nieuwerburgh F."/>
            <person name="Deforce D."/>
            <person name="Chang C."/>
            <person name="Karol K.G."/>
            <person name="Hedrich R."/>
            <person name="Ulvskov P."/>
            <person name="Glockner G."/>
            <person name="Delwiche C.F."/>
            <person name="Petrasek J."/>
            <person name="Van de Peer Y."/>
            <person name="Friml J."/>
            <person name="Beilby M."/>
            <person name="Dolan L."/>
            <person name="Kohara Y."/>
            <person name="Sugano S."/>
            <person name="Fujiyama A."/>
            <person name="Delaux P.-M."/>
            <person name="Quint M."/>
            <person name="TheiBen G."/>
            <person name="Hagemann M."/>
            <person name="Harholt J."/>
            <person name="Dunand C."/>
            <person name="Zachgo S."/>
            <person name="Langdale J."/>
            <person name="Maumus F."/>
            <person name="Straeten D.V.D."/>
            <person name="Gould S.B."/>
            <person name="Rensing S.A."/>
        </authorList>
    </citation>
    <scope>NUCLEOTIDE SEQUENCE [LARGE SCALE GENOMIC DNA]</scope>
    <source>
        <strain evidence="10 11">S276</strain>
    </source>
</reference>
<dbReference type="AlphaFoldDB" id="A0A388K581"/>
<dbReference type="PANTHER" id="PTHR43406:SF1">
    <property type="entry name" value="TRYPTOPHAN SYNTHASE ALPHA CHAIN, CHLOROPLASTIC"/>
    <property type="match status" value="1"/>
</dbReference>
<keyword evidence="11" id="KW-1185">Reference proteome</keyword>
<dbReference type="SUPFAM" id="SSF51366">
    <property type="entry name" value="Ribulose-phoshate binding barrel"/>
    <property type="match status" value="1"/>
</dbReference>
<dbReference type="GO" id="GO:0005829">
    <property type="term" value="C:cytosol"/>
    <property type="evidence" value="ECO:0007669"/>
    <property type="project" value="TreeGrafter"/>
</dbReference>
<dbReference type="InterPro" id="IPR013785">
    <property type="entry name" value="Aldolase_TIM"/>
</dbReference>
<dbReference type="Proteomes" id="UP000265515">
    <property type="component" value="Unassembled WGS sequence"/>
</dbReference>
<feature type="region of interest" description="Disordered" evidence="9">
    <location>
        <begin position="52"/>
        <end position="78"/>
    </location>
</feature>
<dbReference type="NCBIfam" id="TIGR00262">
    <property type="entry name" value="trpA"/>
    <property type="match status" value="1"/>
</dbReference>
<dbReference type="CDD" id="cd04724">
    <property type="entry name" value="Tryptophan_synthase_alpha"/>
    <property type="match status" value="1"/>
</dbReference>
<feature type="compositionally biased region" description="Low complexity" evidence="9">
    <location>
        <begin position="54"/>
        <end position="69"/>
    </location>
</feature>
<comment type="pathway">
    <text evidence="1">Amino-acid biosynthesis; L-tryptophan biosynthesis; L-tryptophan from chorismate: step 5/5.</text>
</comment>
<gene>
    <name evidence="10" type="ORF">CBR_g49999</name>
</gene>
<evidence type="ECO:0000256" key="8">
    <source>
        <dbReference type="ARBA" id="ARBA00060788"/>
    </source>
</evidence>
<keyword evidence="5" id="KW-0057">Aromatic amino acid biosynthesis</keyword>
<dbReference type="PROSITE" id="PS00167">
    <property type="entry name" value="TRP_SYNTHASE_ALPHA"/>
    <property type="match status" value="1"/>
</dbReference>
<evidence type="ECO:0000256" key="5">
    <source>
        <dbReference type="ARBA" id="ARBA00023141"/>
    </source>
</evidence>
<dbReference type="PANTHER" id="PTHR43406">
    <property type="entry name" value="TRYPTOPHAN SYNTHASE, ALPHA CHAIN"/>
    <property type="match status" value="1"/>
</dbReference>
<sequence length="429" mass="44810">MEALQATTSAICSSGSWLHSGTHAAAANTTHRCSRKESSSIIPGPSTRLMPAFLSSSSSASSSSSSLSSTPRLQQVRHPLDNRAVRCLTDVAEERQHRVCRSTHSRKRCTKPEFCGAMPRRGYGCGYGYGSTGGSGSARLAATSALGAAVQGEEKACAQTLAGTFADLKKSGTPAFIPFIMAGQPSLEVTEAALLALDANGADIIELGVPYSDPLADGPVIHAAATHALEKGTTMDCVFTILKKVVPKLKAPIVLFTYFNPILKRGVENFLEEVRSIGVTGLVIPDLPLEETLPIAKLTSLYGLELVLLVTPTTPLERMRAIAAASQGFVYLVSVTGVTGARTSVASGVEKMLQQLKQVTDKPVAVGFGISTPEHAEQVVGWGAEGVIVGSAIVRVLQSAATLEDAISETCALASSIKAGSLRHRVAAP</sequence>
<dbReference type="InterPro" id="IPR002028">
    <property type="entry name" value="Trp_synthase_suA"/>
</dbReference>
<dbReference type="InterPro" id="IPR018204">
    <property type="entry name" value="Trp_synthase_alpha_AS"/>
</dbReference>
<keyword evidence="6" id="KW-0456">Lyase</keyword>
<evidence type="ECO:0000256" key="9">
    <source>
        <dbReference type="SAM" id="MobiDB-lite"/>
    </source>
</evidence>
<protein>
    <submittedName>
        <fullName evidence="10">Uncharacterized protein</fullName>
    </submittedName>
</protein>
<dbReference type="GO" id="GO:0009507">
    <property type="term" value="C:chloroplast"/>
    <property type="evidence" value="ECO:0007669"/>
    <property type="project" value="TreeGrafter"/>
</dbReference>
<name>A0A388K581_CHABU</name>
<dbReference type="Pfam" id="PF00290">
    <property type="entry name" value="Trp_syntA"/>
    <property type="match status" value="1"/>
</dbReference>
<comment type="similarity">
    <text evidence="8">Belongs to the TrpA family.</text>
</comment>
<dbReference type="HAMAP" id="MF_00131">
    <property type="entry name" value="Trp_synth_alpha"/>
    <property type="match status" value="1"/>
</dbReference>
<evidence type="ECO:0000256" key="2">
    <source>
        <dbReference type="ARBA" id="ARBA00011270"/>
    </source>
</evidence>
<feature type="region of interest" description="Disordered" evidence="9">
    <location>
        <begin position="28"/>
        <end position="47"/>
    </location>
</feature>
<evidence type="ECO:0000256" key="7">
    <source>
        <dbReference type="ARBA" id="ARBA00049047"/>
    </source>
</evidence>
<comment type="caution">
    <text evidence="10">The sequence shown here is derived from an EMBL/GenBank/DDBJ whole genome shotgun (WGS) entry which is preliminary data.</text>
</comment>
<comment type="subunit">
    <text evidence="2">Tetramer of two alpha and two beta chains.</text>
</comment>
<dbReference type="OrthoDB" id="10050244at2759"/>
<dbReference type="STRING" id="69332.A0A388K581"/>
<dbReference type="FunFam" id="3.20.20.70:FF:000107">
    <property type="entry name" value="Tryptophan synthase alpha chain, chloroplastic"/>
    <property type="match status" value="1"/>
</dbReference>
<comment type="catalytic activity">
    <reaction evidence="7">
        <text>(1S,2R)-1-C-(indol-3-yl)glycerol 3-phosphate + L-serine = D-glyceraldehyde 3-phosphate + L-tryptophan + H2O</text>
        <dbReference type="Rhea" id="RHEA:10532"/>
        <dbReference type="ChEBI" id="CHEBI:15377"/>
        <dbReference type="ChEBI" id="CHEBI:33384"/>
        <dbReference type="ChEBI" id="CHEBI:57912"/>
        <dbReference type="ChEBI" id="CHEBI:58866"/>
        <dbReference type="ChEBI" id="CHEBI:59776"/>
        <dbReference type="EC" id="4.2.1.20"/>
    </reaction>
</comment>
<proteinExistence type="inferred from homology"/>
<dbReference type="EMBL" id="BFEA01000059">
    <property type="protein sequence ID" value="GBG65207.1"/>
    <property type="molecule type" value="Genomic_DNA"/>
</dbReference>
<dbReference type="UniPathway" id="UPA00035">
    <property type="reaction ID" value="UER00044"/>
</dbReference>
<keyword evidence="3" id="KW-0028">Amino-acid biosynthesis</keyword>
<dbReference type="GO" id="GO:0004834">
    <property type="term" value="F:tryptophan synthase activity"/>
    <property type="evidence" value="ECO:0007669"/>
    <property type="project" value="UniProtKB-EC"/>
</dbReference>
<evidence type="ECO:0000256" key="4">
    <source>
        <dbReference type="ARBA" id="ARBA00022822"/>
    </source>
</evidence>
<evidence type="ECO:0000256" key="3">
    <source>
        <dbReference type="ARBA" id="ARBA00022605"/>
    </source>
</evidence>
<evidence type="ECO:0000256" key="6">
    <source>
        <dbReference type="ARBA" id="ARBA00023239"/>
    </source>
</evidence>
<dbReference type="Gramene" id="GBG65207">
    <property type="protein sequence ID" value="GBG65207"/>
    <property type="gene ID" value="CBR_g49999"/>
</dbReference>
<evidence type="ECO:0000313" key="11">
    <source>
        <dbReference type="Proteomes" id="UP000265515"/>
    </source>
</evidence>
<evidence type="ECO:0000256" key="1">
    <source>
        <dbReference type="ARBA" id="ARBA00004733"/>
    </source>
</evidence>
<dbReference type="Gene3D" id="3.20.20.70">
    <property type="entry name" value="Aldolase class I"/>
    <property type="match status" value="1"/>
</dbReference>
<accession>A0A388K581</accession>
<keyword evidence="4" id="KW-0822">Tryptophan biosynthesis</keyword>
<evidence type="ECO:0000313" key="10">
    <source>
        <dbReference type="EMBL" id="GBG65207.1"/>
    </source>
</evidence>
<dbReference type="InterPro" id="IPR011060">
    <property type="entry name" value="RibuloseP-bd_barrel"/>
</dbReference>